<evidence type="ECO:0000313" key="3">
    <source>
        <dbReference type="Proteomes" id="UP001189429"/>
    </source>
</evidence>
<dbReference type="EMBL" id="CAUYUJ010017059">
    <property type="protein sequence ID" value="CAK0871324.1"/>
    <property type="molecule type" value="Genomic_DNA"/>
</dbReference>
<comment type="caution">
    <text evidence="2">The sequence shown here is derived from an EMBL/GenBank/DDBJ whole genome shotgun (WGS) entry which is preliminary data.</text>
</comment>
<proteinExistence type="predicted"/>
<feature type="region of interest" description="Disordered" evidence="1">
    <location>
        <begin position="529"/>
        <end position="558"/>
    </location>
</feature>
<reference evidence="2" key="1">
    <citation type="submission" date="2023-10" db="EMBL/GenBank/DDBJ databases">
        <authorList>
            <person name="Chen Y."/>
            <person name="Shah S."/>
            <person name="Dougan E. K."/>
            <person name="Thang M."/>
            <person name="Chan C."/>
        </authorList>
    </citation>
    <scope>NUCLEOTIDE SEQUENCE [LARGE SCALE GENOMIC DNA]</scope>
</reference>
<feature type="region of interest" description="Disordered" evidence="1">
    <location>
        <begin position="1"/>
        <end position="38"/>
    </location>
</feature>
<sequence length="1165" mass="129206">MTGQSKVPKKHLSDPQSPSSAKRQRISGKRSDEEKHYDALYGPRDNIRLRFPGLSGLRLLNKVNLWYRVRKDTVLPFFHTVDKSKQLVMFEDNYRDQEAVEEDYTLKVLSLGSVPGVRGEPWAILSPDGDAEPDGTLPYRMLTFGTLTRAIYSAIEREPENEQVIATVQQGLRTAQVYSARTPKDVCEFLINFHNEFHKGSGYTLIQYYSLTDTSVAQWKAHAHSKGLDASNQSDRQKWLQENYPDKFPSPNVFNEAKAGLNAIGRLKMRQAFMALFGSVCDFPQMKNEFGVMAVHKIAVILETKYKGTMDESTLRTVGAEMVKFMIPTVTRPNFDSKDDSANKVVSKNKAFLHTFVSSREVPWILNTRELEKLKFLTTKMEGSTTQRKLENNLKKTPKKLKANSTITTEAKEPAELNIKMGPADAGSKTKCKIREKTWLDDVIACLSWVRSQLPAEPPETDWTQCKGFAISMALEFCFCGKLTIGSETFCQWSLLRPKLQDSVKQIMSTKCSSSSSDAASHIQDSLMDALTDTPPPSDTSPSPCKSPGDDRTDTKESRVKHFVNDEGRLQTIRAFVDGEVHVDKPLRTQAPLFQLRSSVLNELMTLKSSEEFAEFATKFATAVTAKLEEVFPDDWWLCMAALVDCVDSGKLPEWINNVMNPASISHYLMLRENYIVETLKDMITDDDISIPDGHKSALSKLVKAIKRPDPSKSGVQDVFSTMSRTSARMQVTGGMHSHLLVSVLRAGLSEDSAPDELGNFKAQMLKDLGVTATTGEDLANADGAQGTGAGQEVHVNPWVVMADVVSFNDYEKLDLISKKPNSWTPLADPDPVALFIETLPSYTVNLRDEKTRNLFNVDWVFRLMSFIEFKLEEERADIKEQSANIVINTSERKVVPADSSTTPDAAKAKAKAKAKASARPADAADAASNMACTLEKHRFQDCKLPFSGKITCRRTPLCTQIGKLIVTTDEFDESMLANCEGTKIDVMPNVFTFVVPIYMSGHGGNNIFGQRIVPAWCVKPKDDNYTMDIVPTKVKLDIPESLRLGPTAAKHIDVSVSLLRGLPEKDLPQGQLTPQGILLTRPSFADEVLKSEKKSNAKAIEKLTDEFLSFMGVGAAADQMNRKSKASAAKAARGSGDASGDEEDEGEKVESSAAAKTAVKHLTR</sequence>
<evidence type="ECO:0000256" key="1">
    <source>
        <dbReference type="SAM" id="MobiDB-lite"/>
    </source>
</evidence>
<keyword evidence="3" id="KW-1185">Reference proteome</keyword>
<gene>
    <name evidence="2" type="ORF">PCOR1329_LOCUS57188</name>
</gene>
<protein>
    <submittedName>
        <fullName evidence="2">Uncharacterized protein</fullName>
    </submittedName>
</protein>
<feature type="compositionally biased region" description="Low complexity" evidence="1">
    <location>
        <begin position="1127"/>
        <end position="1139"/>
    </location>
</feature>
<dbReference type="Proteomes" id="UP001189429">
    <property type="component" value="Unassembled WGS sequence"/>
</dbReference>
<feature type="region of interest" description="Disordered" evidence="1">
    <location>
        <begin position="1119"/>
        <end position="1165"/>
    </location>
</feature>
<feature type="compositionally biased region" description="Basic and acidic residues" evidence="1">
    <location>
        <begin position="29"/>
        <end position="38"/>
    </location>
</feature>
<organism evidence="2 3">
    <name type="scientific">Prorocentrum cordatum</name>
    <dbReference type="NCBI Taxonomy" id="2364126"/>
    <lineage>
        <taxon>Eukaryota</taxon>
        <taxon>Sar</taxon>
        <taxon>Alveolata</taxon>
        <taxon>Dinophyceae</taxon>
        <taxon>Prorocentrales</taxon>
        <taxon>Prorocentraceae</taxon>
        <taxon>Prorocentrum</taxon>
    </lineage>
</organism>
<name>A0ABN9VEY1_9DINO</name>
<accession>A0ABN9VEY1</accession>
<feature type="compositionally biased region" description="Basic and acidic residues" evidence="1">
    <location>
        <begin position="548"/>
        <end position="558"/>
    </location>
</feature>
<evidence type="ECO:0000313" key="2">
    <source>
        <dbReference type="EMBL" id="CAK0871324.1"/>
    </source>
</evidence>
<feature type="non-terminal residue" evidence="2">
    <location>
        <position position="1165"/>
    </location>
</feature>